<feature type="transmembrane region" description="Helical" evidence="6">
    <location>
        <begin position="6"/>
        <end position="27"/>
    </location>
</feature>
<reference evidence="7 8" key="1">
    <citation type="submission" date="2019-06" db="EMBL/GenBank/DDBJ databases">
        <title>Draft genome of Streptomyces sedi sp. JCM16909.</title>
        <authorList>
            <person name="Klykleung N."/>
            <person name="Tanasupawat S."/>
            <person name="Kudo T."/>
            <person name="Yuki M."/>
            <person name="Ohkuma M."/>
        </authorList>
    </citation>
    <scope>NUCLEOTIDE SEQUENCE [LARGE SCALE GENOMIC DNA]</scope>
    <source>
        <strain evidence="7 8">JCM 16909</strain>
    </source>
</reference>
<evidence type="ECO:0000256" key="6">
    <source>
        <dbReference type="SAM" id="Phobius"/>
    </source>
</evidence>
<dbReference type="GO" id="GO:0015171">
    <property type="term" value="F:amino acid transmembrane transporter activity"/>
    <property type="evidence" value="ECO:0007669"/>
    <property type="project" value="TreeGrafter"/>
</dbReference>
<keyword evidence="3 6" id="KW-0812">Transmembrane</keyword>
<dbReference type="PANTHER" id="PTHR30086">
    <property type="entry name" value="ARGININE EXPORTER PROTEIN ARGO"/>
    <property type="match status" value="1"/>
</dbReference>
<accession>A0A5C4UZ85</accession>
<feature type="transmembrane region" description="Helical" evidence="6">
    <location>
        <begin position="72"/>
        <end position="94"/>
    </location>
</feature>
<dbReference type="InterPro" id="IPR001123">
    <property type="entry name" value="LeuE-type"/>
</dbReference>
<dbReference type="PANTHER" id="PTHR30086:SF20">
    <property type="entry name" value="ARGININE EXPORTER PROTEIN ARGO-RELATED"/>
    <property type="match status" value="1"/>
</dbReference>
<comment type="caution">
    <text evidence="7">The sequence shown here is derived from an EMBL/GenBank/DDBJ whole genome shotgun (WGS) entry which is preliminary data.</text>
</comment>
<dbReference type="Pfam" id="PF01810">
    <property type="entry name" value="LysE"/>
    <property type="match status" value="1"/>
</dbReference>
<organism evidence="7 8">
    <name type="scientific">Streptomyces sedi</name>
    <dbReference type="NCBI Taxonomy" id="555059"/>
    <lineage>
        <taxon>Bacteria</taxon>
        <taxon>Bacillati</taxon>
        <taxon>Actinomycetota</taxon>
        <taxon>Actinomycetes</taxon>
        <taxon>Kitasatosporales</taxon>
        <taxon>Streptomycetaceae</taxon>
        <taxon>Streptomyces</taxon>
    </lineage>
</organism>
<proteinExistence type="predicted"/>
<keyword evidence="4 6" id="KW-1133">Transmembrane helix</keyword>
<dbReference type="AlphaFoldDB" id="A0A5C4UZ85"/>
<keyword evidence="2" id="KW-1003">Cell membrane</keyword>
<evidence type="ECO:0000256" key="2">
    <source>
        <dbReference type="ARBA" id="ARBA00022475"/>
    </source>
</evidence>
<protein>
    <submittedName>
        <fullName evidence="7">LysE family translocator</fullName>
    </submittedName>
</protein>
<feature type="transmembrane region" description="Helical" evidence="6">
    <location>
        <begin position="133"/>
        <end position="150"/>
    </location>
</feature>
<feature type="transmembrane region" description="Helical" evidence="6">
    <location>
        <begin position="39"/>
        <end position="66"/>
    </location>
</feature>
<sequence>MPEQLIPFLFVVIVLTIIPGPDTALGLRNSLRGGSSAMWWTGLGVCSGLLVHATVSTLGLSAVFAASATAYAGLKLAGALYLLWLGAGTLWGVWRRRRRRSFPEAAEPLTSVGTVRAPLTRAVAFRQGVLNDLLNPKIAVLFLTLLPQFIGPEEPRVRTSFVLTFAFVAVALVWWRLTSSLVGLLHGWLTRPRVRTRLECVTGGVLLALGIRVACEAP</sequence>
<dbReference type="GO" id="GO:0005886">
    <property type="term" value="C:plasma membrane"/>
    <property type="evidence" value="ECO:0007669"/>
    <property type="project" value="UniProtKB-SubCell"/>
</dbReference>
<evidence type="ECO:0000313" key="8">
    <source>
        <dbReference type="Proteomes" id="UP000311713"/>
    </source>
</evidence>
<evidence type="ECO:0000313" key="7">
    <source>
        <dbReference type="EMBL" id="TNM28818.1"/>
    </source>
</evidence>
<evidence type="ECO:0000256" key="4">
    <source>
        <dbReference type="ARBA" id="ARBA00022989"/>
    </source>
</evidence>
<feature type="transmembrane region" description="Helical" evidence="6">
    <location>
        <begin position="162"/>
        <end position="189"/>
    </location>
</feature>
<evidence type="ECO:0000256" key="3">
    <source>
        <dbReference type="ARBA" id="ARBA00022692"/>
    </source>
</evidence>
<dbReference type="Proteomes" id="UP000311713">
    <property type="component" value="Unassembled WGS sequence"/>
</dbReference>
<comment type="subcellular location">
    <subcellularLocation>
        <location evidence="1">Cell membrane</location>
        <topology evidence="1">Multi-pass membrane protein</topology>
    </subcellularLocation>
</comment>
<evidence type="ECO:0000256" key="1">
    <source>
        <dbReference type="ARBA" id="ARBA00004651"/>
    </source>
</evidence>
<dbReference type="OrthoDB" id="5185770at2"/>
<dbReference type="EMBL" id="VDGT01000012">
    <property type="protein sequence ID" value="TNM28818.1"/>
    <property type="molecule type" value="Genomic_DNA"/>
</dbReference>
<name>A0A5C4UZ85_9ACTN</name>
<gene>
    <name evidence="7" type="ORF">FH715_16860</name>
</gene>
<keyword evidence="8" id="KW-1185">Reference proteome</keyword>
<keyword evidence="5 6" id="KW-0472">Membrane</keyword>
<dbReference type="PIRSF" id="PIRSF006324">
    <property type="entry name" value="LeuE"/>
    <property type="match status" value="1"/>
</dbReference>
<evidence type="ECO:0000256" key="5">
    <source>
        <dbReference type="ARBA" id="ARBA00023136"/>
    </source>
</evidence>